<sequence length="268" mass="29222">MERISEGTAEETGAGAKPAAGEEFPPKGNRTGNQAGAAGPEAGRRRAAPGGGTPVQRSGARPRKPRLQLPFDNRREDAGSWAYDHRIGLCVTLIAYLVLMIVFVSSKIVIGERPHQQGMYIELQSLAELEAERARLEQEVRERQAAEEFDWRSVRNTVSNENELNEQLKDDRGTNTAALNDAAAAAEERMRANREAYEQGLAEEAAIRRGRTADEASGEHRDRKVKGRVTVSFSLTDPVRQSVDLSIPAYRCEGGGEVVVAITVSRGG</sequence>
<name>K1U3C2_9ZZZZ</name>
<evidence type="ECO:0000256" key="3">
    <source>
        <dbReference type="SAM" id="Phobius"/>
    </source>
</evidence>
<gene>
    <name evidence="4" type="ORF">OBE_06177</name>
</gene>
<proteinExistence type="predicted"/>
<protein>
    <submittedName>
        <fullName evidence="4">TonB family</fullName>
    </submittedName>
</protein>
<reference evidence="4" key="1">
    <citation type="journal article" date="2013" name="Environ. Microbiol.">
        <title>Microbiota from the distal guts of lean and obese adolescents exhibit partial functional redundancy besides clear differences in community structure.</title>
        <authorList>
            <person name="Ferrer M."/>
            <person name="Ruiz A."/>
            <person name="Lanza F."/>
            <person name="Haange S.B."/>
            <person name="Oberbach A."/>
            <person name="Till H."/>
            <person name="Bargiela R."/>
            <person name="Campoy C."/>
            <person name="Segura M.T."/>
            <person name="Richter M."/>
            <person name="von Bergen M."/>
            <person name="Seifert J."/>
            <person name="Suarez A."/>
        </authorList>
    </citation>
    <scope>NUCLEOTIDE SEQUENCE</scope>
</reference>
<organism evidence="4">
    <name type="scientific">human gut metagenome</name>
    <dbReference type="NCBI Taxonomy" id="408170"/>
    <lineage>
        <taxon>unclassified sequences</taxon>
        <taxon>metagenomes</taxon>
        <taxon>organismal metagenomes</taxon>
    </lineage>
</organism>
<evidence type="ECO:0000313" key="4">
    <source>
        <dbReference type="EMBL" id="EKC65996.1"/>
    </source>
</evidence>
<keyword evidence="3" id="KW-1133">Transmembrane helix</keyword>
<keyword evidence="1" id="KW-0175">Coiled coil</keyword>
<feature type="region of interest" description="Disordered" evidence="2">
    <location>
        <begin position="1"/>
        <end position="72"/>
    </location>
</feature>
<keyword evidence="3" id="KW-0472">Membrane</keyword>
<accession>K1U3C2</accession>
<dbReference type="EMBL" id="AJWZ01004236">
    <property type="protein sequence ID" value="EKC65996.1"/>
    <property type="molecule type" value="Genomic_DNA"/>
</dbReference>
<evidence type="ECO:0000256" key="2">
    <source>
        <dbReference type="SAM" id="MobiDB-lite"/>
    </source>
</evidence>
<feature type="transmembrane region" description="Helical" evidence="3">
    <location>
        <begin position="86"/>
        <end position="110"/>
    </location>
</feature>
<feature type="coiled-coil region" evidence="1">
    <location>
        <begin position="119"/>
        <end position="149"/>
    </location>
</feature>
<feature type="non-terminal residue" evidence="4">
    <location>
        <position position="268"/>
    </location>
</feature>
<dbReference type="AlphaFoldDB" id="K1U3C2"/>
<evidence type="ECO:0000256" key="1">
    <source>
        <dbReference type="SAM" id="Coils"/>
    </source>
</evidence>
<keyword evidence="3" id="KW-0812">Transmembrane</keyword>
<comment type="caution">
    <text evidence="4">The sequence shown here is derived from an EMBL/GenBank/DDBJ whole genome shotgun (WGS) entry which is preliminary data.</text>
</comment>